<name>A0A1Z5K1S8_FISSO</name>
<accession>A0A1Z5K1S8</accession>
<reference evidence="4 5" key="1">
    <citation type="journal article" date="2015" name="Plant Cell">
        <title>Oil accumulation by the oleaginous diatom Fistulifera solaris as revealed by the genome and transcriptome.</title>
        <authorList>
            <person name="Tanaka T."/>
            <person name="Maeda Y."/>
            <person name="Veluchamy A."/>
            <person name="Tanaka M."/>
            <person name="Abida H."/>
            <person name="Marechal E."/>
            <person name="Bowler C."/>
            <person name="Muto M."/>
            <person name="Sunaga Y."/>
            <person name="Tanaka M."/>
            <person name="Yoshino T."/>
            <person name="Taniguchi T."/>
            <person name="Fukuda Y."/>
            <person name="Nemoto M."/>
            <person name="Matsumoto M."/>
            <person name="Wong P.S."/>
            <person name="Aburatani S."/>
            <person name="Fujibuchi W."/>
        </authorList>
    </citation>
    <scope>NUCLEOTIDE SEQUENCE [LARGE SCALE GENOMIC DNA]</scope>
    <source>
        <strain evidence="4 5">JPCC DA0580</strain>
    </source>
</reference>
<dbReference type="OrthoDB" id="1658288at2759"/>
<dbReference type="SUPFAM" id="SSF81901">
    <property type="entry name" value="HCP-like"/>
    <property type="match status" value="1"/>
</dbReference>
<protein>
    <submittedName>
        <fullName evidence="4">Uncharacterized protein</fullName>
    </submittedName>
</protein>
<dbReference type="SMART" id="SM00028">
    <property type="entry name" value="TPR"/>
    <property type="match status" value="4"/>
</dbReference>
<evidence type="ECO:0000256" key="2">
    <source>
        <dbReference type="ARBA" id="ARBA00022803"/>
    </source>
</evidence>
<keyword evidence="1" id="KW-0677">Repeat</keyword>
<dbReference type="Pfam" id="PF13424">
    <property type="entry name" value="TPR_12"/>
    <property type="match status" value="1"/>
</dbReference>
<dbReference type="PANTHER" id="PTHR45641:SF19">
    <property type="entry name" value="NEPHROCYSTIN-3"/>
    <property type="match status" value="1"/>
</dbReference>
<gene>
    <name evidence="4" type="ORF">FisN_12Hh052</name>
</gene>
<dbReference type="Proteomes" id="UP000198406">
    <property type="component" value="Unassembled WGS sequence"/>
</dbReference>
<comment type="caution">
    <text evidence="4">The sequence shown here is derived from an EMBL/GenBank/DDBJ whole genome shotgun (WGS) entry which is preliminary data.</text>
</comment>
<keyword evidence="5" id="KW-1185">Reference proteome</keyword>
<dbReference type="InterPro" id="IPR019734">
    <property type="entry name" value="TPR_rpt"/>
</dbReference>
<feature type="repeat" description="TPR" evidence="3">
    <location>
        <begin position="134"/>
        <end position="167"/>
    </location>
</feature>
<evidence type="ECO:0000313" key="5">
    <source>
        <dbReference type="Proteomes" id="UP000198406"/>
    </source>
</evidence>
<dbReference type="PROSITE" id="PS50005">
    <property type="entry name" value="TPR"/>
    <property type="match status" value="2"/>
</dbReference>
<dbReference type="Pfam" id="PF13181">
    <property type="entry name" value="TPR_8"/>
    <property type="match status" value="1"/>
</dbReference>
<proteinExistence type="predicted"/>
<keyword evidence="2 3" id="KW-0802">TPR repeat</keyword>
<dbReference type="PANTHER" id="PTHR45641">
    <property type="entry name" value="TETRATRICOPEPTIDE REPEAT PROTEIN (AFU_ORTHOLOGUE AFUA_6G03870)"/>
    <property type="match status" value="1"/>
</dbReference>
<sequence length="301" mass="34505">MKSGETRDSPIMESTIQSLTDSGCQQYEFGRYESAEAEFRVALQASQESSLHVAAVLCGNLGATHLQLGNYSRAKLYLQKGLQWKKECTSSTTFDVLMNLGNLTACESLEESVEWYHMAVEDLESNQGSEEDWANVLFNLGRVYVQHQQWETARKFLEEAYHWTKEAYCEDHNSMAETFDLLGLVHMAQQHYDQALVAFTRAMAIHRHSKGPFHRNIAQSLLNMGLLRECQGEWSDAWEAYTTAHDLLLRLRTKQNDPLLEMVCQSIHAVEVLIARQTRDRMLQRSRSARTHYRAAYASTI</sequence>
<dbReference type="AlphaFoldDB" id="A0A1Z5K1S8"/>
<evidence type="ECO:0000256" key="1">
    <source>
        <dbReference type="ARBA" id="ARBA00022737"/>
    </source>
</evidence>
<evidence type="ECO:0000313" key="4">
    <source>
        <dbReference type="EMBL" id="GAX20207.1"/>
    </source>
</evidence>
<feature type="repeat" description="TPR" evidence="3">
    <location>
        <begin position="176"/>
        <end position="209"/>
    </location>
</feature>
<organism evidence="4 5">
    <name type="scientific">Fistulifera solaris</name>
    <name type="common">Oleaginous diatom</name>
    <dbReference type="NCBI Taxonomy" id="1519565"/>
    <lineage>
        <taxon>Eukaryota</taxon>
        <taxon>Sar</taxon>
        <taxon>Stramenopiles</taxon>
        <taxon>Ochrophyta</taxon>
        <taxon>Bacillariophyta</taxon>
        <taxon>Bacillariophyceae</taxon>
        <taxon>Bacillariophycidae</taxon>
        <taxon>Naviculales</taxon>
        <taxon>Naviculaceae</taxon>
        <taxon>Fistulifera</taxon>
    </lineage>
</organism>
<dbReference type="InterPro" id="IPR011990">
    <property type="entry name" value="TPR-like_helical_dom_sf"/>
</dbReference>
<dbReference type="InParanoid" id="A0A1Z5K1S8"/>
<dbReference type="Gene3D" id="1.25.40.10">
    <property type="entry name" value="Tetratricopeptide repeat domain"/>
    <property type="match status" value="2"/>
</dbReference>
<evidence type="ECO:0000256" key="3">
    <source>
        <dbReference type="PROSITE-ProRule" id="PRU00339"/>
    </source>
</evidence>
<dbReference type="EMBL" id="BDSP01000144">
    <property type="protein sequence ID" value="GAX20207.1"/>
    <property type="molecule type" value="Genomic_DNA"/>
</dbReference>